<keyword evidence="2" id="KW-0812">Transmembrane</keyword>
<proteinExistence type="predicted"/>
<gene>
    <name evidence="4" type="ORF">DC363_07785</name>
</gene>
<keyword evidence="2" id="KW-1133">Transmembrane helix</keyword>
<feature type="domain" description="Anti-sigma K factor RskA C-terminal" evidence="3">
    <location>
        <begin position="116"/>
        <end position="240"/>
    </location>
</feature>
<protein>
    <recommendedName>
        <fullName evidence="3">Anti-sigma K factor RskA C-terminal domain-containing protein</fullName>
    </recommendedName>
</protein>
<keyword evidence="2" id="KW-0472">Membrane</keyword>
<dbReference type="AlphaFoldDB" id="A0A2T7FXY6"/>
<dbReference type="InterPro" id="IPR051474">
    <property type="entry name" value="Anti-sigma-K/W_factor"/>
</dbReference>
<evidence type="ECO:0000256" key="1">
    <source>
        <dbReference type="SAM" id="MobiDB-lite"/>
    </source>
</evidence>
<feature type="transmembrane region" description="Helical" evidence="2">
    <location>
        <begin position="109"/>
        <end position="132"/>
    </location>
</feature>
<dbReference type="PANTHER" id="PTHR37461:SF1">
    <property type="entry name" value="ANTI-SIGMA-K FACTOR RSKA"/>
    <property type="match status" value="1"/>
</dbReference>
<evidence type="ECO:0000256" key="2">
    <source>
        <dbReference type="SAM" id="Phobius"/>
    </source>
</evidence>
<dbReference type="Pfam" id="PF10099">
    <property type="entry name" value="RskA_C"/>
    <property type="match status" value="1"/>
</dbReference>
<dbReference type="InterPro" id="IPR018764">
    <property type="entry name" value="RskA_C"/>
</dbReference>
<reference evidence="4 5" key="1">
    <citation type="submission" date="2018-04" db="EMBL/GenBank/DDBJ databases">
        <title>Pelagivirga bohaiensis gen. nov., sp. nov., a bacterium isolated from the Bohai Sea.</title>
        <authorList>
            <person name="Ji X."/>
        </authorList>
    </citation>
    <scope>NUCLEOTIDE SEQUENCE [LARGE SCALE GENOMIC DNA]</scope>
    <source>
        <strain evidence="4 5">BH-SD16</strain>
    </source>
</reference>
<organism evidence="4 5">
    <name type="scientific">Thalassorhabdomicrobium marinisediminis</name>
    <dbReference type="NCBI Taxonomy" id="2170577"/>
    <lineage>
        <taxon>Bacteria</taxon>
        <taxon>Pseudomonadati</taxon>
        <taxon>Pseudomonadota</taxon>
        <taxon>Alphaproteobacteria</taxon>
        <taxon>Rhodobacterales</taxon>
        <taxon>Paracoccaceae</taxon>
        <taxon>Thalassorhabdomicrobium</taxon>
    </lineage>
</organism>
<sequence length="250" mass="26536">MAAPQPDEFERLFDPMTDADLPYQDGPDGDEMLAAELSLGLLSGEEQTQAERRARTDLAFADRVEAWDKRFASLTEGIAPVTPPAGLFQQIEARAYGSGPRRLWRQLGLLHAVFGALAAALVLLVALDFGVLEDQPGPTATMTAQLAAEDRSLVVAAAYVDEGGRLFVERQIGERPPGRDLELWIIVGEAAPISLGVLPQDRRIAEFTVPADLRATLGDAVLAITDEPIGGAPDGTATGSVLAAGPVSRI</sequence>
<evidence type="ECO:0000313" key="5">
    <source>
        <dbReference type="Proteomes" id="UP000244817"/>
    </source>
</evidence>
<dbReference type="Proteomes" id="UP000244817">
    <property type="component" value="Unassembled WGS sequence"/>
</dbReference>
<accession>A0A2T7FXY6</accession>
<keyword evidence="5" id="KW-1185">Reference proteome</keyword>
<dbReference type="EMBL" id="QCYG01000004">
    <property type="protein sequence ID" value="PVA07030.1"/>
    <property type="molecule type" value="Genomic_DNA"/>
</dbReference>
<evidence type="ECO:0000259" key="3">
    <source>
        <dbReference type="Pfam" id="PF10099"/>
    </source>
</evidence>
<name>A0A2T7FXY6_9RHOB</name>
<comment type="caution">
    <text evidence="4">The sequence shown here is derived from an EMBL/GenBank/DDBJ whole genome shotgun (WGS) entry which is preliminary data.</text>
</comment>
<feature type="region of interest" description="Disordered" evidence="1">
    <location>
        <begin position="1"/>
        <end position="20"/>
    </location>
</feature>
<dbReference type="GO" id="GO:0006417">
    <property type="term" value="P:regulation of translation"/>
    <property type="evidence" value="ECO:0007669"/>
    <property type="project" value="TreeGrafter"/>
</dbReference>
<evidence type="ECO:0000313" key="4">
    <source>
        <dbReference type="EMBL" id="PVA07030.1"/>
    </source>
</evidence>
<dbReference type="GO" id="GO:0016989">
    <property type="term" value="F:sigma factor antagonist activity"/>
    <property type="evidence" value="ECO:0007669"/>
    <property type="project" value="TreeGrafter"/>
</dbReference>
<dbReference type="PANTHER" id="PTHR37461">
    <property type="entry name" value="ANTI-SIGMA-K FACTOR RSKA"/>
    <property type="match status" value="1"/>
</dbReference>
<dbReference type="GO" id="GO:0005886">
    <property type="term" value="C:plasma membrane"/>
    <property type="evidence" value="ECO:0007669"/>
    <property type="project" value="InterPro"/>
</dbReference>